<gene>
    <name evidence="1" type="ORF">UFOVP110_111</name>
    <name evidence="2" type="ORF">UFOVP223_53</name>
</gene>
<evidence type="ECO:0000313" key="1">
    <source>
        <dbReference type="EMBL" id="CAB4128928.1"/>
    </source>
</evidence>
<sequence length="60" mass="7145">MENIMEQNKVNKEFDLIIANTCRSGICDKAVLEHTFDEYMSHKNHMMTQEQARLLFLQQK</sequence>
<dbReference type="EMBL" id="LR798276">
    <property type="protein sequence ID" value="CAB5219295.1"/>
    <property type="molecule type" value="Genomic_DNA"/>
</dbReference>
<accession>A0A6J5L2C0</accession>
<protein>
    <submittedName>
        <fullName evidence="1">Uncharacterized protein</fullName>
    </submittedName>
</protein>
<organism evidence="1">
    <name type="scientific">uncultured Caudovirales phage</name>
    <dbReference type="NCBI Taxonomy" id="2100421"/>
    <lineage>
        <taxon>Viruses</taxon>
        <taxon>Duplodnaviria</taxon>
        <taxon>Heunggongvirae</taxon>
        <taxon>Uroviricota</taxon>
        <taxon>Caudoviricetes</taxon>
        <taxon>Peduoviridae</taxon>
        <taxon>Maltschvirus</taxon>
        <taxon>Maltschvirus maltsch</taxon>
    </lineage>
</organism>
<dbReference type="EMBL" id="LR796220">
    <property type="protein sequence ID" value="CAB4128928.1"/>
    <property type="molecule type" value="Genomic_DNA"/>
</dbReference>
<name>A0A6J5L2C0_9CAUD</name>
<reference evidence="1" key="1">
    <citation type="submission" date="2020-04" db="EMBL/GenBank/DDBJ databases">
        <authorList>
            <person name="Chiriac C."/>
            <person name="Salcher M."/>
            <person name="Ghai R."/>
            <person name="Kavagutti S V."/>
        </authorList>
    </citation>
    <scope>NUCLEOTIDE SEQUENCE</scope>
</reference>
<proteinExistence type="predicted"/>
<evidence type="ECO:0000313" key="2">
    <source>
        <dbReference type="EMBL" id="CAB5219295.1"/>
    </source>
</evidence>